<feature type="domain" description="ABC transporter" evidence="3">
    <location>
        <begin position="344"/>
        <end position="573"/>
    </location>
</feature>
<gene>
    <name evidence="4" type="primary">ybhF</name>
    <name evidence="4" type="ORF">CARN2_2927</name>
</gene>
<proteinExistence type="predicted"/>
<dbReference type="CDD" id="cd03230">
    <property type="entry name" value="ABC_DR_subfamily_A"/>
    <property type="match status" value="2"/>
</dbReference>
<dbReference type="SMART" id="SM00382">
    <property type="entry name" value="AAA"/>
    <property type="match status" value="2"/>
</dbReference>
<organism evidence="4">
    <name type="scientific">mine drainage metagenome</name>
    <dbReference type="NCBI Taxonomy" id="410659"/>
    <lineage>
        <taxon>unclassified sequences</taxon>
        <taxon>metagenomes</taxon>
        <taxon>ecological metagenomes</taxon>
    </lineage>
</organism>
<evidence type="ECO:0000256" key="2">
    <source>
        <dbReference type="ARBA" id="ARBA00022840"/>
    </source>
</evidence>
<protein>
    <submittedName>
        <fullName evidence="4">Putative ABC-type Phosphonate and Molybdate transport system, ATPase component</fullName>
    </submittedName>
</protein>
<dbReference type="Pfam" id="PF00005">
    <property type="entry name" value="ABC_tran"/>
    <property type="match status" value="2"/>
</dbReference>
<reference evidence="4" key="1">
    <citation type="submission" date="2009-10" db="EMBL/GenBank/DDBJ databases">
        <title>Diversity of trophic interactions inside an arsenic-rich microbial ecosystem.</title>
        <authorList>
            <person name="Bertin P.N."/>
            <person name="Heinrich-Salmeron A."/>
            <person name="Pelletier E."/>
            <person name="Goulhen-Chollet F."/>
            <person name="Arsene-Ploetze F."/>
            <person name="Gallien S."/>
            <person name="Calteau A."/>
            <person name="Vallenet D."/>
            <person name="Casiot C."/>
            <person name="Chane-Woon-Ming B."/>
            <person name="Giloteaux L."/>
            <person name="Barakat M."/>
            <person name="Bonnefoy V."/>
            <person name="Bruneel O."/>
            <person name="Chandler M."/>
            <person name="Cleiss J."/>
            <person name="Duran R."/>
            <person name="Elbaz-Poulichet F."/>
            <person name="Fonknechten N."/>
            <person name="Lauga B."/>
            <person name="Mornico D."/>
            <person name="Ortet P."/>
            <person name="Schaeffer C."/>
            <person name="Siguier P."/>
            <person name="Alexander Thil Smith A."/>
            <person name="Van Dorsselaer A."/>
            <person name="Weissenbach J."/>
            <person name="Medigue C."/>
            <person name="Le Paslier D."/>
        </authorList>
    </citation>
    <scope>NUCLEOTIDE SEQUENCE</scope>
</reference>
<name>E6PRA0_9ZZZZ</name>
<sequence>MPAQDDAVEPPALVLEAVHKHFRQGRRQVQALKGLSARIAAGGVTGLLGPDGAGKTTLMRLAAGLLLPDAGHVRVLGRDTRQEAATIQQDLGYMPQRFGLYEDLTVQENLDLYADLQGLDAAQRNARFVELLRLTALGPFGQRRAGALSGGMKQKLGLACALLRAPRLLLLDEPTVGVDPISRRELWSIIKNLRAQDVTVLVSTAYLDEAELCDDILLLHEGELLAQQPPAAFEAPLAGRCYMVRHAGLRRRPLQAALQARAGVLDALVQAEGVRVVVEGRAPLAQGGEDWQPVPPRFEDAFVSLLRKAEPELVPDAALQASRPSPAGERGGCQQSAVDEAPVIEVRELRRFFGSFEAVKGIGFSVRRGEVFGLLGANGAGKSTTFRMLCGLLPASSGSLRVAGVDLRRASAAARGRIGYVSQKFALYGNLSVAQNLSFFASAYGLRGARRQQRLDWARREFELGAYAEASAADLPLGYKQRLALACALLHQPSILFLDEPTSGVDPLARREFWQRINLLAEAGVTVMITTHFMEEAEYCDHLVLMSLGEILAFGTPQEIRGKVKTEAMPAPSMEDAFIGLIQAHEAQVRRAA</sequence>
<dbReference type="Gene3D" id="3.40.50.300">
    <property type="entry name" value="P-loop containing nucleotide triphosphate hydrolases"/>
    <property type="match status" value="2"/>
</dbReference>
<dbReference type="InterPro" id="IPR017871">
    <property type="entry name" value="ABC_transporter-like_CS"/>
</dbReference>
<dbReference type="InterPro" id="IPR027417">
    <property type="entry name" value="P-loop_NTPase"/>
</dbReference>
<keyword evidence="1" id="KW-0547">Nucleotide-binding</keyword>
<dbReference type="PROSITE" id="PS00211">
    <property type="entry name" value="ABC_TRANSPORTER_1"/>
    <property type="match status" value="1"/>
</dbReference>
<dbReference type="AlphaFoldDB" id="E6PRA0"/>
<keyword evidence="2" id="KW-0067">ATP-binding</keyword>
<dbReference type="GO" id="GO:0005524">
    <property type="term" value="F:ATP binding"/>
    <property type="evidence" value="ECO:0007669"/>
    <property type="project" value="UniProtKB-KW"/>
</dbReference>
<dbReference type="PANTHER" id="PTHR43038:SF3">
    <property type="entry name" value="ABC TRANSPORTER G FAMILY MEMBER 20 ISOFORM X1"/>
    <property type="match status" value="1"/>
</dbReference>
<accession>E6PRA0</accession>
<evidence type="ECO:0000256" key="1">
    <source>
        <dbReference type="ARBA" id="ARBA00022741"/>
    </source>
</evidence>
<dbReference type="PROSITE" id="PS50893">
    <property type="entry name" value="ABC_TRANSPORTER_2"/>
    <property type="match status" value="2"/>
</dbReference>
<dbReference type="PANTHER" id="PTHR43038">
    <property type="entry name" value="ATP-BINDING CASSETTE, SUB-FAMILY H, MEMBER 1"/>
    <property type="match status" value="1"/>
</dbReference>
<dbReference type="EMBL" id="CABM01000043">
    <property type="protein sequence ID" value="CBH97455.1"/>
    <property type="molecule type" value="Genomic_DNA"/>
</dbReference>
<comment type="caution">
    <text evidence="4">The sequence shown here is derived from an EMBL/GenBank/DDBJ whole genome shotgun (WGS) entry which is preliminary data.</text>
</comment>
<evidence type="ECO:0000313" key="4">
    <source>
        <dbReference type="EMBL" id="CBH97455.1"/>
    </source>
</evidence>
<dbReference type="SUPFAM" id="SSF52540">
    <property type="entry name" value="P-loop containing nucleoside triphosphate hydrolases"/>
    <property type="match status" value="2"/>
</dbReference>
<dbReference type="InterPro" id="IPR003593">
    <property type="entry name" value="AAA+_ATPase"/>
</dbReference>
<dbReference type="InterPro" id="IPR003439">
    <property type="entry name" value="ABC_transporter-like_ATP-bd"/>
</dbReference>
<evidence type="ECO:0000259" key="3">
    <source>
        <dbReference type="PROSITE" id="PS50893"/>
    </source>
</evidence>
<dbReference type="GO" id="GO:0016887">
    <property type="term" value="F:ATP hydrolysis activity"/>
    <property type="evidence" value="ECO:0007669"/>
    <property type="project" value="InterPro"/>
</dbReference>
<feature type="domain" description="ABC transporter" evidence="3">
    <location>
        <begin position="13"/>
        <end position="246"/>
    </location>
</feature>